<dbReference type="AlphaFoldDB" id="A0AAD9P6D9"/>
<keyword evidence="16" id="KW-1185">Reference proteome</keyword>
<dbReference type="SMART" id="SM01117">
    <property type="entry name" value="Cyt-b5"/>
    <property type="match status" value="1"/>
</dbReference>
<dbReference type="InterPro" id="IPR000572">
    <property type="entry name" value="OxRdtase_Mopterin-bd_dom"/>
</dbReference>
<evidence type="ECO:0000256" key="10">
    <source>
        <dbReference type="ARBA" id="ARBA00023002"/>
    </source>
</evidence>
<sequence>MMLRQPLRYLHRFVKVQRQSAKQVDLLTTRVKQDAEAREIICRAANTDSSSSEMSPLETSEQSQSSGRGRTFWTIVATMVPVVVGVLGYEQLKRSGTATVTASLPQYAIEDVMQHNNTETGIWVTYGTDVYDITEFVDSHPGGDKILLAAGHSIEPFWDLYTVHHKGEVKEILDSMKIGQITLVDRMRLANRTKHDPYEKEPARAPVFRVNSLKPFDGEPLPHSLIKNFVTPNSHFYIRNHLPVPEINIDTYKLEIKIASKPAIVLSMEELRSKFKKHTVMATLQCAGNRRAEMSEHKNVSGSISGVASISNATWGGARLRDVLLYAGYTEDDAEVKHIHFEGLDNDIAKEPYIVSIPIEKAANPLGDVLLVYEMNGKELPRDHGYPLRVIVPGVIGARSVKWLGRILADSDETLSFWQTKDYKSSPPTPHTGCFDFRDAPPIYESPVNSVVCEPEPGEVLQPVDGEISVRGYAFSGGGNSILRVDVSADGGKTWHSADLHAQEQTPYRTWTWTLWEIKVPVLENSDKVEIMCKAIDSFHNVQPDSISGIWNLRGFLNNTWHRVNVSTTSNDNQ</sequence>
<keyword evidence="9" id="KW-0479">Metal-binding</keyword>
<dbReference type="GO" id="GO:0020037">
    <property type="term" value="F:heme binding"/>
    <property type="evidence" value="ECO:0007669"/>
    <property type="project" value="InterPro"/>
</dbReference>
<evidence type="ECO:0000256" key="3">
    <source>
        <dbReference type="ARBA" id="ARBA00004569"/>
    </source>
</evidence>
<evidence type="ECO:0000256" key="9">
    <source>
        <dbReference type="ARBA" id="ARBA00022723"/>
    </source>
</evidence>
<dbReference type="GO" id="GO:0008482">
    <property type="term" value="F:sulfite oxidase activity"/>
    <property type="evidence" value="ECO:0007669"/>
    <property type="project" value="UniProtKB-EC"/>
</dbReference>
<dbReference type="Pfam" id="PF03404">
    <property type="entry name" value="Mo-co_dimer"/>
    <property type="match status" value="1"/>
</dbReference>
<evidence type="ECO:0000256" key="2">
    <source>
        <dbReference type="ARBA" id="ARBA00001970"/>
    </source>
</evidence>
<dbReference type="InterPro" id="IPR014756">
    <property type="entry name" value="Ig_E-set"/>
</dbReference>
<dbReference type="GO" id="GO:0005758">
    <property type="term" value="C:mitochondrial intermembrane space"/>
    <property type="evidence" value="ECO:0007669"/>
    <property type="project" value="UniProtKB-SubCell"/>
</dbReference>
<evidence type="ECO:0000313" key="16">
    <source>
        <dbReference type="Proteomes" id="UP001209878"/>
    </source>
</evidence>
<dbReference type="InterPro" id="IPR036400">
    <property type="entry name" value="Cyt_B5-like_heme/steroid_sf"/>
</dbReference>
<evidence type="ECO:0000259" key="14">
    <source>
        <dbReference type="PROSITE" id="PS50255"/>
    </source>
</evidence>
<dbReference type="Gene3D" id="3.10.120.10">
    <property type="entry name" value="Cytochrome b5-like heme/steroid binding domain"/>
    <property type="match status" value="1"/>
</dbReference>
<comment type="pathway">
    <text evidence="4">Sulfur metabolism.</text>
</comment>
<dbReference type="Proteomes" id="UP001209878">
    <property type="component" value="Unassembled WGS sequence"/>
</dbReference>
<dbReference type="Pfam" id="PF00174">
    <property type="entry name" value="Oxidored_molyb"/>
    <property type="match status" value="1"/>
</dbReference>
<keyword evidence="12" id="KW-0496">Mitochondrion</keyword>
<dbReference type="PROSITE" id="PS50255">
    <property type="entry name" value="CYTOCHROME_B5_2"/>
    <property type="match status" value="1"/>
</dbReference>
<evidence type="ECO:0000256" key="12">
    <source>
        <dbReference type="ARBA" id="ARBA00023128"/>
    </source>
</evidence>
<evidence type="ECO:0000256" key="6">
    <source>
        <dbReference type="ARBA" id="ARBA00012505"/>
    </source>
</evidence>
<dbReference type="FunFam" id="2.60.40.650:FF:000002">
    <property type="entry name" value="sulfite oxidase"/>
    <property type="match status" value="1"/>
</dbReference>
<keyword evidence="11" id="KW-0408">Iron</keyword>
<dbReference type="SUPFAM" id="SSF56524">
    <property type="entry name" value="Oxidoreductase molybdopterin-binding domain"/>
    <property type="match status" value="1"/>
</dbReference>
<dbReference type="GO" id="GO:0043546">
    <property type="term" value="F:molybdopterin cofactor binding"/>
    <property type="evidence" value="ECO:0007669"/>
    <property type="project" value="TreeGrafter"/>
</dbReference>
<comment type="cofactor">
    <cofactor evidence="1">
        <name>Mo-molybdopterin</name>
        <dbReference type="ChEBI" id="CHEBI:71302"/>
    </cofactor>
</comment>
<dbReference type="SUPFAM" id="SSF81296">
    <property type="entry name" value="E set domains"/>
    <property type="match status" value="1"/>
</dbReference>
<name>A0AAD9P6D9_RIDPI</name>
<gene>
    <name evidence="15" type="ORF">NP493_118g00022</name>
</gene>
<accession>A0AAD9P6D9</accession>
<keyword evidence="8" id="KW-0349">Heme</keyword>
<dbReference type="InterPro" id="IPR005066">
    <property type="entry name" value="MoCF_OxRdtse_dimer"/>
</dbReference>
<dbReference type="InterPro" id="IPR001199">
    <property type="entry name" value="Cyt_B5-like_heme/steroid-bd"/>
</dbReference>
<dbReference type="PANTHER" id="PTHR19372">
    <property type="entry name" value="SULFITE REDUCTASE"/>
    <property type="match status" value="1"/>
</dbReference>
<dbReference type="PRINTS" id="PR00407">
    <property type="entry name" value="EUMOPTERIN"/>
</dbReference>
<comment type="subcellular location">
    <subcellularLocation>
        <location evidence="3">Mitochondrion intermembrane space</location>
    </subcellularLocation>
</comment>
<dbReference type="PANTHER" id="PTHR19372:SF7">
    <property type="entry name" value="SULFITE OXIDASE, MITOCHONDRIAL"/>
    <property type="match status" value="1"/>
</dbReference>
<protein>
    <recommendedName>
        <fullName evidence="13">Sulfite oxidase</fullName>
        <ecNumber evidence="6">1.8.3.1</ecNumber>
    </recommendedName>
</protein>
<dbReference type="GO" id="GO:0006790">
    <property type="term" value="P:sulfur compound metabolic process"/>
    <property type="evidence" value="ECO:0007669"/>
    <property type="project" value="TreeGrafter"/>
</dbReference>
<evidence type="ECO:0000256" key="7">
    <source>
        <dbReference type="ARBA" id="ARBA00022505"/>
    </source>
</evidence>
<feature type="domain" description="Cytochrome b5 heme-binding" evidence="14">
    <location>
        <begin position="104"/>
        <end position="182"/>
    </location>
</feature>
<evidence type="ECO:0000313" key="15">
    <source>
        <dbReference type="EMBL" id="KAK2188982.1"/>
    </source>
</evidence>
<dbReference type="GO" id="GO:0030151">
    <property type="term" value="F:molybdenum ion binding"/>
    <property type="evidence" value="ECO:0007669"/>
    <property type="project" value="InterPro"/>
</dbReference>
<evidence type="ECO:0000256" key="11">
    <source>
        <dbReference type="ARBA" id="ARBA00023004"/>
    </source>
</evidence>
<dbReference type="InterPro" id="IPR018506">
    <property type="entry name" value="Cyt_B5_heme-BS"/>
</dbReference>
<dbReference type="InterPro" id="IPR036374">
    <property type="entry name" value="OxRdtase_Mopterin-bd_sf"/>
</dbReference>
<keyword evidence="7" id="KW-0500">Molybdenum</keyword>
<comment type="pathway">
    <text evidence="5">Energy metabolism; sulfur metabolism.</text>
</comment>
<dbReference type="PROSITE" id="PS00191">
    <property type="entry name" value="CYTOCHROME_B5_1"/>
    <property type="match status" value="1"/>
</dbReference>
<dbReference type="InterPro" id="IPR008335">
    <property type="entry name" value="Mopterin_OxRdtase_euk"/>
</dbReference>
<dbReference type="Gene3D" id="3.90.420.10">
    <property type="entry name" value="Oxidoreductase, molybdopterin-binding domain"/>
    <property type="match status" value="1"/>
</dbReference>
<reference evidence="15" key="1">
    <citation type="journal article" date="2023" name="Mol. Biol. Evol.">
        <title>Third-Generation Sequencing Reveals the Adaptive Role of the Epigenome in Three Deep-Sea Polychaetes.</title>
        <authorList>
            <person name="Perez M."/>
            <person name="Aroh O."/>
            <person name="Sun Y."/>
            <person name="Lan Y."/>
            <person name="Juniper S.K."/>
            <person name="Young C.R."/>
            <person name="Angers B."/>
            <person name="Qian P.Y."/>
        </authorList>
    </citation>
    <scope>NUCLEOTIDE SEQUENCE</scope>
    <source>
        <strain evidence="15">R07B-5</strain>
    </source>
</reference>
<dbReference type="SUPFAM" id="SSF55856">
    <property type="entry name" value="Cytochrome b5-like heme/steroid binding domain"/>
    <property type="match status" value="1"/>
</dbReference>
<dbReference type="EC" id="1.8.3.1" evidence="6"/>
<evidence type="ECO:0000256" key="1">
    <source>
        <dbReference type="ARBA" id="ARBA00001924"/>
    </source>
</evidence>
<organism evidence="15 16">
    <name type="scientific">Ridgeia piscesae</name>
    <name type="common">Tubeworm</name>
    <dbReference type="NCBI Taxonomy" id="27915"/>
    <lineage>
        <taxon>Eukaryota</taxon>
        <taxon>Metazoa</taxon>
        <taxon>Spiralia</taxon>
        <taxon>Lophotrochozoa</taxon>
        <taxon>Annelida</taxon>
        <taxon>Polychaeta</taxon>
        <taxon>Sedentaria</taxon>
        <taxon>Canalipalpata</taxon>
        <taxon>Sabellida</taxon>
        <taxon>Siboglinidae</taxon>
        <taxon>Ridgeia</taxon>
    </lineage>
</organism>
<comment type="cofactor">
    <cofactor evidence="2">
        <name>heme b</name>
        <dbReference type="ChEBI" id="CHEBI:60344"/>
    </cofactor>
</comment>
<proteinExistence type="predicted"/>
<comment type="caution">
    <text evidence="15">The sequence shown here is derived from an EMBL/GenBank/DDBJ whole genome shotgun (WGS) entry which is preliminary data.</text>
</comment>
<dbReference type="EMBL" id="JAODUO010000117">
    <property type="protein sequence ID" value="KAK2188982.1"/>
    <property type="molecule type" value="Genomic_DNA"/>
</dbReference>
<dbReference type="FunFam" id="3.10.120.10:FF:000007">
    <property type="entry name" value="Sulfite oxidase, mitochondrial"/>
    <property type="match status" value="1"/>
</dbReference>
<dbReference type="Pfam" id="PF00173">
    <property type="entry name" value="Cyt-b5"/>
    <property type="match status" value="1"/>
</dbReference>
<dbReference type="FunFam" id="3.90.420.10:FF:000002">
    <property type="entry name" value="sulfite oxidase, mitochondrial"/>
    <property type="match status" value="1"/>
</dbReference>
<evidence type="ECO:0000256" key="13">
    <source>
        <dbReference type="ARBA" id="ARBA00070338"/>
    </source>
</evidence>
<evidence type="ECO:0000256" key="4">
    <source>
        <dbReference type="ARBA" id="ARBA00004678"/>
    </source>
</evidence>
<dbReference type="Gene3D" id="2.60.40.650">
    <property type="match status" value="1"/>
</dbReference>
<evidence type="ECO:0000256" key="8">
    <source>
        <dbReference type="ARBA" id="ARBA00022617"/>
    </source>
</evidence>
<keyword evidence="10" id="KW-0560">Oxidoreductase</keyword>
<evidence type="ECO:0000256" key="5">
    <source>
        <dbReference type="ARBA" id="ARBA00004971"/>
    </source>
</evidence>